<organism evidence="3 4">
    <name type="scientific">Asparagus officinalis</name>
    <name type="common">Garden asparagus</name>
    <dbReference type="NCBI Taxonomy" id="4686"/>
    <lineage>
        <taxon>Eukaryota</taxon>
        <taxon>Viridiplantae</taxon>
        <taxon>Streptophyta</taxon>
        <taxon>Embryophyta</taxon>
        <taxon>Tracheophyta</taxon>
        <taxon>Spermatophyta</taxon>
        <taxon>Magnoliopsida</taxon>
        <taxon>Liliopsida</taxon>
        <taxon>Asparagales</taxon>
        <taxon>Asparagaceae</taxon>
        <taxon>Asparagoideae</taxon>
        <taxon>Asparagus</taxon>
    </lineage>
</organism>
<dbReference type="InterPro" id="IPR057458">
    <property type="entry name" value="GRDP_C2"/>
</dbReference>
<evidence type="ECO:0000313" key="3">
    <source>
        <dbReference type="EMBL" id="ONK65372.1"/>
    </source>
</evidence>
<dbReference type="OMA" id="NGHANCG"/>
<dbReference type="SMR" id="A0A5P1EHK0"/>
<dbReference type="InterPro" id="IPR009836">
    <property type="entry name" value="GRDP-like"/>
</dbReference>
<keyword evidence="4" id="KW-1185">Reference proteome</keyword>
<accession>A0A5P1EHK0</accession>
<sequence length="811" mass="90225">MGKSCSEQSAAEDELGVFELVGQRVEGKLVDLMSRTSFMVNIKLNQEEERDSMEQELILMDKGQEFEWAEAQKIAISEDLVAAAKQQLEFLAAVDRQRFLYEGPLLERAIHRYENFWLPLLAKHGESGVVDGSLVVPLDCEWIWHCHRLNPVQYKKDCEKIYGRILDNENVKSSLFAKSKLRSTEIWAELYPGEPFELDYSWSYSDAGLYSGEENSITYDLVSAVKRQSVFYYQVARPSMSDSRFLEEAVARYKGFLHLIKKNQETSTNRFCVPTYDIDLIWHSHQLQPSSYCKDMLELLGKILEHDDTDADRTKGKKLDNGFCETTKQWEDTFGLRYWRAGAMYRGCAPSSLDVTPYFSGPDMKNEDVMEKSEILLPLQKTMVVEVLLEIVGVKNLPAEQNGNLFVSFSKKSPDIFLNGSSTLSILSESGEKQVAGFQCEPTGELILALKTNSNSHIKTMGTTSIPLEDLMAPNSKLSVEKWFELKPHTGNLNGKPVSLYVAASFTVPFPAPQEFRMFKPSPISMNTCFFPLKAQLDRRWVRLADDNGNDIISLQMRRVRQKNGVNNGMISKSNIVGVTRLSKKPHVLAEYAENKWSLNDYNLSLHIEKENSQGAHIFELSGSNRIKLFPGKKLECEPKNCHHIELNFITAVEFSADHPYGRAIALLDIESSLIKVDEDQFVLPAILLLFILKKEGLTGKNIKQMANQESKTCDQTSEASAMNASTTQVNSGGCGGGCSVCGNTLNTNSSGGCGGGGCSGGCGDTTTIADFLCNRVGGGGGGDRVSIGEVSVCGCLRAQIWSRGSTCRCA</sequence>
<dbReference type="Pfam" id="PF07173">
    <property type="entry name" value="GRDP-like"/>
    <property type="match status" value="1"/>
</dbReference>
<dbReference type="Proteomes" id="UP000243459">
    <property type="component" value="Chromosome 7"/>
</dbReference>
<evidence type="ECO:0000259" key="1">
    <source>
        <dbReference type="Pfam" id="PF25334"/>
    </source>
</evidence>
<feature type="domain" description="GRDP C2" evidence="1">
    <location>
        <begin position="381"/>
        <end position="508"/>
    </location>
</feature>
<name>A0A5P1EHK0_ASPOF</name>
<evidence type="ECO:0000259" key="2">
    <source>
        <dbReference type="Pfam" id="PF25335"/>
    </source>
</evidence>
<feature type="domain" description="GRPD C-terminal" evidence="2">
    <location>
        <begin position="545"/>
        <end position="677"/>
    </location>
</feature>
<reference evidence="4" key="1">
    <citation type="journal article" date="2017" name="Nat. Commun.">
        <title>The asparagus genome sheds light on the origin and evolution of a young Y chromosome.</title>
        <authorList>
            <person name="Harkess A."/>
            <person name="Zhou J."/>
            <person name="Xu C."/>
            <person name="Bowers J.E."/>
            <person name="Van der Hulst R."/>
            <person name="Ayyampalayam S."/>
            <person name="Mercati F."/>
            <person name="Riccardi P."/>
            <person name="McKain M.R."/>
            <person name="Kakrana A."/>
            <person name="Tang H."/>
            <person name="Ray J."/>
            <person name="Groenendijk J."/>
            <person name="Arikit S."/>
            <person name="Mathioni S.M."/>
            <person name="Nakano M."/>
            <person name="Shan H."/>
            <person name="Telgmann-Rauber A."/>
            <person name="Kanno A."/>
            <person name="Yue Z."/>
            <person name="Chen H."/>
            <person name="Li W."/>
            <person name="Chen Y."/>
            <person name="Xu X."/>
            <person name="Zhang Y."/>
            <person name="Luo S."/>
            <person name="Chen H."/>
            <person name="Gao J."/>
            <person name="Mao Z."/>
            <person name="Pires J.C."/>
            <person name="Luo M."/>
            <person name="Kudrna D."/>
            <person name="Wing R.A."/>
            <person name="Meyers B.C."/>
            <person name="Yi K."/>
            <person name="Kong H."/>
            <person name="Lavrijsen P."/>
            <person name="Sunseri F."/>
            <person name="Falavigna A."/>
            <person name="Ye Y."/>
            <person name="Leebens-Mack J.H."/>
            <person name="Chen G."/>
        </authorList>
    </citation>
    <scope>NUCLEOTIDE SEQUENCE [LARGE SCALE GENOMIC DNA]</scope>
    <source>
        <strain evidence="4">cv. DH0086</strain>
    </source>
</reference>
<dbReference type="EMBL" id="CM007387">
    <property type="protein sequence ID" value="ONK65372.1"/>
    <property type="molecule type" value="Genomic_DNA"/>
</dbReference>
<protein>
    <recommendedName>
        <fullName evidence="5">Glycine-rich domain-containing protein-like</fullName>
    </recommendedName>
</protein>
<dbReference type="PANTHER" id="PTHR34365:SF7">
    <property type="entry name" value="GLYCINE-RICH DOMAIN-CONTAINING PROTEIN 1"/>
    <property type="match status" value="1"/>
</dbReference>
<dbReference type="Pfam" id="PF25334">
    <property type="entry name" value="C2_GRDP"/>
    <property type="match status" value="1"/>
</dbReference>
<dbReference type="InterPro" id="IPR057518">
    <property type="entry name" value="GRDP_C"/>
</dbReference>
<gene>
    <name evidence="3" type="ORF">A4U43_C07F36430</name>
</gene>
<dbReference type="Gramene" id="ONK65372">
    <property type="protein sequence ID" value="ONK65372"/>
    <property type="gene ID" value="A4U43_C07F36430"/>
</dbReference>
<dbReference type="Pfam" id="PF25335">
    <property type="entry name" value="GRDP_C"/>
    <property type="match status" value="1"/>
</dbReference>
<dbReference type="PANTHER" id="PTHR34365">
    <property type="entry name" value="ENOLASE (DUF1399)"/>
    <property type="match status" value="1"/>
</dbReference>
<dbReference type="AlphaFoldDB" id="A0A5P1EHK0"/>
<evidence type="ECO:0000313" key="4">
    <source>
        <dbReference type="Proteomes" id="UP000243459"/>
    </source>
</evidence>
<proteinExistence type="predicted"/>
<evidence type="ECO:0008006" key="5">
    <source>
        <dbReference type="Google" id="ProtNLM"/>
    </source>
</evidence>